<feature type="transmembrane region" description="Helical" evidence="10">
    <location>
        <begin position="1050"/>
        <end position="1068"/>
    </location>
</feature>
<dbReference type="PANTHER" id="PTHR23077">
    <property type="entry name" value="AAA-FAMILY ATPASE"/>
    <property type="match status" value="1"/>
</dbReference>
<evidence type="ECO:0000256" key="4">
    <source>
        <dbReference type="ARBA" id="ARBA00022960"/>
    </source>
</evidence>
<feature type="coiled-coil region" evidence="8">
    <location>
        <begin position="958"/>
        <end position="988"/>
    </location>
</feature>
<dbReference type="GO" id="GO:0005886">
    <property type="term" value="C:plasma membrane"/>
    <property type="evidence" value="ECO:0007669"/>
    <property type="project" value="UniProtKB-SubCell"/>
</dbReference>
<feature type="transmembrane region" description="Helical" evidence="10">
    <location>
        <begin position="1300"/>
        <end position="1321"/>
    </location>
</feature>
<dbReference type="GO" id="GO:0008360">
    <property type="term" value="P:regulation of cell shape"/>
    <property type="evidence" value="ECO:0007669"/>
    <property type="project" value="UniProtKB-KW"/>
</dbReference>
<evidence type="ECO:0000256" key="2">
    <source>
        <dbReference type="ARBA" id="ARBA00022475"/>
    </source>
</evidence>
<keyword evidence="8" id="KW-0175">Coiled coil</keyword>
<dbReference type="InterPro" id="IPR050168">
    <property type="entry name" value="AAA_ATPase_domain"/>
</dbReference>
<evidence type="ECO:0000259" key="11">
    <source>
        <dbReference type="SMART" id="SM00382"/>
    </source>
</evidence>
<evidence type="ECO:0000256" key="3">
    <source>
        <dbReference type="ARBA" id="ARBA00022692"/>
    </source>
</evidence>
<feature type="region of interest" description="Disordered" evidence="9">
    <location>
        <begin position="212"/>
        <end position="252"/>
    </location>
</feature>
<dbReference type="PROSITE" id="PS00674">
    <property type="entry name" value="AAA"/>
    <property type="match status" value="1"/>
</dbReference>
<dbReference type="SMART" id="SM00382">
    <property type="entry name" value="AAA"/>
    <property type="match status" value="2"/>
</dbReference>
<keyword evidence="4" id="KW-0133">Cell shape</keyword>
<feature type="compositionally biased region" description="Low complexity" evidence="9">
    <location>
        <begin position="217"/>
        <end position="246"/>
    </location>
</feature>
<dbReference type="GO" id="GO:0005524">
    <property type="term" value="F:ATP binding"/>
    <property type="evidence" value="ECO:0007669"/>
    <property type="project" value="InterPro"/>
</dbReference>
<feature type="domain" description="AAA+ ATPase" evidence="11">
    <location>
        <begin position="652"/>
        <end position="813"/>
    </location>
</feature>
<dbReference type="PANTHER" id="PTHR23077:SF117">
    <property type="entry name" value="AAA+ ATPASE DOMAIN-CONTAINING PROTEIN"/>
    <property type="match status" value="1"/>
</dbReference>
<feature type="transmembrane region" description="Helical" evidence="10">
    <location>
        <begin position="1509"/>
        <end position="1530"/>
    </location>
</feature>
<evidence type="ECO:0000256" key="8">
    <source>
        <dbReference type="SAM" id="Coils"/>
    </source>
</evidence>
<feature type="transmembrane region" description="Helical" evidence="10">
    <location>
        <begin position="1203"/>
        <end position="1219"/>
    </location>
</feature>
<keyword evidence="3 10" id="KW-0812">Transmembrane</keyword>
<dbReference type="PRINTS" id="PR01806">
    <property type="entry name" value="VIRFACTRMVIN"/>
</dbReference>
<evidence type="ECO:0000256" key="9">
    <source>
        <dbReference type="SAM" id="MobiDB-lite"/>
    </source>
</evidence>
<feature type="region of interest" description="Disordered" evidence="9">
    <location>
        <begin position="1096"/>
        <end position="1115"/>
    </location>
</feature>
<dbReference type="EMBL" id="BNJQ01000031">
    <property type="protein sequence ID" value="GHP10746.1"/>
    <property type="molecule type" value="Genomic_DNA"/>
</dbReference>
<name>A0A830HTD9_9CHLO</name>
<evidence type="ECO:0000256" key="1">
    <source>
        <dbReference type="ARBA" id="ARBA00004651"/>
    </source>
</evidence>
<feature type="compositionally biased region" description="Low complexity" evidence="9">
    <location>
        <begin position="77"/>
        <end position="94"/>
    </location>
</feature>
<evidence type="ECO:0000256" key="7">
    <source>
        <dbReference type="ARBA" id="ARBA00023136"/>
    </source>
</evidence>
<dbReference type="GO" id="GO:0016887">
    <property type="term" value="F:ATP hydrolysis activity"/>
    <property type="evidence" value="ECO:0007669"/>
    <property type="project" value="InterPro"/>
</dbReference>
<keyword evidence="2" id="KW-1003">Cell membrane</keyword>
<feature type="transmembrane region" description="Helical" evidence="10">
    <location>
        <begin position="1368"/>
        <end position="1392"/>
    </location>
</feature>
<feature type="compositionally biased region" description="Acidic residues" evidence="9">
    <location>
        <begin position="1103"/>
        <end position="1112"/>
    </location>
</feature>
<comment type="caution">
    <text evidence="12">The sequence shown here is derived from an EMBL/GenBank/DDBJ whole genome shotgun (WGS) entry which is preliminary data.</text>
</comment>
<feature type="transmembrane region" description="Helical" evidence="10">
    <location>
        <begin position="1171"/>
        <end position="1191"/>
    </location>
</feature>
<keyword evidence="5" id="KW-0573">Peptidoglycan synthesis</keyword>
<feature type="region of interest" description="Disordered" evidence="9">
    <location>
        <begin position="1"/>
        <end position="111"/>
    </location>
</feature>
<keyword evidence="7 10" id="KW-0472">Membrane</keyword>
<protein>
    <recommendedName>
        <fullName evidence="11">AAA+ ATPase domain-containing protein</fullName>
    </recommendedName>
</protein>
<evidence type="ECO:0000256" key="6">
    <source>
        <dbReference type="ARBA" id="ARBA00022989"/>
    </source>
</evidence>
<feature type="transmembrane region" description="Helical" evidence="10">
    <location>
        <begin position="1477"/>
        <end position="1497"/>
    </location>
</feature>
<dbReference type="InterPro" id="IPR004268">
    <property type="entry name" value="MurJ"/>
</dbReference>
<accession>A0A830HTD9</accession>
<dbReference type="Pfam" id="PF17862">
    <property type="entry name" value="AAA_lid_3"/>
    <property type="match status" value="1"/>
</dbReference>
<feature type="transmembrane region" description="Helical" evidence="10">
    <location>
        <begin position="1452"/>
        <end position="1471"/>
    </location>
</feature>
<comment type="subcellular location">
    <subcellularLocation>
        <location evidence="1">Cell membrane</location>
        <topology evidence="1">Multi-pass membrane protein</topology>
    </subcellularLocation>
</comment>
<feature type="region of interest" description="Disordered" evidence="9">
    <location>
        <begin position="728"/>
        <end position="752"/>
    </location>
</feature>
<dbReference type="Gene3D" id="1.10.8.60">
    <property type="match status" value="2"/>
</dbReference>
<dbReference type="InterPro" id="IPR041569">
    <property type="entry name" value="AAA_lid_3"/>
</dbReference>
<dbReference type="Proteomes" id="UP000660262">
    <property type="component" value="Unassembled WGS sequence"/>
</dbReference>
<dbReference type="InterPro" id="IPR003593">
    <property type="entry name" value="AAA+_ATPase"/>
</dbReference>
<dbReference type="SUPFAM" id="SSF52540">
    <property type="entry name" value="P-loop containing nucleoside triphosphate hydrolases"/>
    <property type="match status" value="2"/>
</dbReference>
<proteinExistence type="predicted"/>
<evidence type="ECO:0000313" key="13">
    <source>
        <dbReference type="Proteomes" id="UP000660262"/>
    </source>
</evidence>
<feature type="transmembrane region" description="Helical" evidence="10">
    <location>
        <begin position="1412"/>
        <end position="1432"/>
    </location>
</feature>
<reference evidence="12" key="1">
    <citation type="submission" date="2020-10" db="EMBL/GenBank/DDBJ databases">
        <title>Unveiling of a novel bifunctional photoreceptor, Dualchrome1, isolated from a cosmopolitan green alga.</title>
        <authorList>
            <person name="Suzuki S."/>
            <person name="Kawachi M."/>
        </authorList>
    </citation>
    <scope>NUCLEOTIDE SEQUENCE</scope>
    <source>
        <strain evidence="12">NIES 2893</strain>
    </source>
</reference>
<feature type="transmembrane region" description="Helical" evidence="10">
    <location>
        <begin position="1550"/>
        <end position="1574"/>
    </location>
</feature>
<dbReference type="InterPro" id="IPR027417">
    <property type="entry name" value="P-loop_NTPase"/>
</dbReference>
<feature type="transmembrane region" description="Helical" evidence="10">
    <location>
        <begin position="1225"/>
        <end position="1247"/>
    </location>
</feature>
<dbReference type="Pfam" id="PF03023">
    <property type="entry name" value="MurJ"/>
    <property type="match status" value="1"/>
</dbReference>
<evidence type="ECO:0000256" key="5">
    <source>
        <dbReference type="ARBA" id="ARBA00022984"/>
    </source>
</evidence>
<feature type="domain" description="AAA+ ATPase" evidence="11">
    <location>
        <begin position="299"/>
        <end position="486"/>
    </location>
</feature>
<sequence>MPAAAASMMSVDAAPPPPPGLGAVKHGVWASCSWFDAPPSAASSRGIQAGVFTPNQQSHTQPNDLDLKKADPPSTPPQKQQQQQQQQPSSSAILSGGGGGGLTSSPSNAPSSLEEIEARMLAMTKTGGAATHSRFSDRKVPIGRRCDDGVVLAGSMRSANSQWQFNKDEWSWRRQPALVTDAQQMQYAQQCAHDASMQTQAKNIMRRRWGAGGLADTTPMNTAPTTPAPTPQEQQQQQQQEQQQQQNKRRLQKRSHLIEKTCELAPGHETQASSLAATLELTLLHPRSLKSVLGARLHAPVCALLHGPTGSGKTSTVVAAAEAMQLQTEIARAAELVHSGDGGSSAAADNGKLTSLFMNAYHKSTAPCTEANPSGGRPAILVLRDVDALTTSLANHLRGLLEKLRMRLPPFHTPNGGSALSKTDRQRIDAAGHLIEPLTKPDGNATTASSRMFVVLTSEGGVDSLPEPLRRCAGLVHATIGFPGALPDAESRTRALVHLLDSAPGAPSQDELEEIAARTRGCSSADLALVCADAALACVREATEDVDVDDDEIDAEIAESITLAPRHFENALSHRTAPGVLRGAPGAQLVGNGSRDNESSAVLLRTFDEEGARDPLSGALVGGLADVQRSLFEGIRLGLTHHRLTDRYGMRAEGGALLHGPPGCGKTMIARAVADECGVNFVALTGADLLSRYLGESEKAIRDAFRTAAAAAPCVLFLDEIDALGRSRGDGGGGSEGGGPDSRNVATGGGGGGGAGAESRLLATLLTEMDGVSAECRGKVFVLGATNRMDAVDSALLRPGRLGSRLLYVGEPGARARRTILTNALRKAPLDDDVLSLVKSMSTEKTALESEGDVSDDVDREMEVEMHDDVDGGSLTARSLDTWTRGFSGAEVAEFARRCSMCALRAELAAEMAEDDTEVRVGMVHVESALRSMPTSARARRVMDAEERRRQKRRVRIVGVAEEEEEEQKEQKENMMMEEEDMEKAKENTPHIAVPATSYARLKALEHAVHELLAKGDEQSSSLRLALHGSTYLVAVFAALAKFVAVFREVLIAFAFGVGPIADAFGYASMMPSFFVAVLGGINGPLHSAVAGQLSRAKKHQEEEEEEEEEVPASDVVASASAASLLLTAPVAVLTFAFAPQIFDALAPGLAASATADAQLARSAGATMLRFMSPTVLLCGPLGVCFGALSANGEFRLPAASPALSSAAIIVAVAAYVLGPTQGNAPMAGALALAIGTTAGCLVQVLAQAARTAQLGLGEVWNPQFGVALAAVRCEVSRVVFGATSSTTAAVRSCASVVRVLLPATIATGSVQINAVVDLYFASSLGPGAAAGLGYAALLSSAPLGILSSALLVPLLPMLARQANDREAFASAVRGALLAGMVAACFVASVVGPLAPNAARVVLQRGAFDAAATAYVAPLVAGYAAGAVAGVWRDILVRAFYALGEGGIPFRAAFACALLNAVLDWACVNILNLGAGGLVVATALANACGAVWLLFALHRRVGGCRYGSLVGDVLRVLAYGAVTAVVARTLGQGLPALFLSSESTTTGPLWSWFVHLCCAFVSFLCASACFYGLCLKGGVLAAIHQLESVEK</sequence>
<dbReference type="Pfam" id="PF00004">
    <property type="entry name" value="AAA"/>
    <property type="match status" value="2"/>
</dbReference>
<dbReference type="Gene3D" id="3.40.50.300">
    <property type="entry name" value="P-loop containing nucleotide triphosphate hydrolases"/>
    <property type="match status" value="2"/>
</dbReference>
<evidence type="ECO:0000313" key="12">
    <source>
        <dbReference type="EMBL" id="GHP10746.1"/>
    </source>
</evidence>
<feature type="compositionally biased region" description="Low complexity" evidence="9">
    <location>
        <begin position="1"/>
        <end position="13"/>
    </location>
</feature>
<feature type="compositionally biased region" description="Polar residues" evidence="9">
    <location>
        <begin position="53"/>
        <end position="63"/>
    </location>
</feature>
<feature type="transmembrane region" description="Helical" evidence="10">
    <location>
        <begin position="1025"/>
        <end position="1043"/>
    </location>
</feature>
<keyword evidence="6 10" id="KW-1133">Transmembrane helix</keyword>
<keyword evidence="13" id="KW-1185">Reference proteome</keyword>
<evidence type="ECO:0000256" key="10">
    <source>
        <dbReference type="SAM" id="Phobius"/>
    </source>
</evidence>
<gene>
    <name evidence="12" type="ORF">PPROV_000947700</name>
</gene>
<feature type="transmembrane region" description="Helical" evidence="10">
    <location>
        <begin position="1333"/>
        <end position="1356"/>
    </location>
</feature>
<dbReference type="InterPro" id="IPR003959">
    <property type="entry name" value="ATPase_AAA_core"/>
</dbReference>
<dbReference type="InterPro" id="IPR003960">
    <property type="entry name" value="ATPase_AAA_CS"/>
</dbReference>
<feature type="compositionally biased region" description="Gly residues" evidence="9">
    <location>
        <begin position="730"/>
        <end position="740"/>
    </location>
</feature>
<organism evidence="12 13">
    <name type="scientific">Pycnococcus provasolii</name>
    <dbReference type="NCBI Taxonomy" id="41880"/>
    <lineage>
        <taxon>Eukaryota</taxon>
        <taxon>Viridiplantae</taxon>
        <taxon>Chlorophyta</taxon>
        <taxon>Pseudoscourfieldiophyceae</taxon>
        <taxon>Pseudoscourfieldiales</taxon>
        <taxon>Pycnococcaceae</taxon>
        <taxon>Pycnococcus</taxon>
    </lineage>
</organism>